<dbReference type="InterPro" id="IPR003777">
    <property type="entry name" value="XdhC_CoxI"/>
</dbReference>
<dbReference type="AlphaFoldDB" id="A0A167KFF1"/>
<evidence type="ECO:0000259" key="1">
    <source>
        <dbReference type="Pfam" id="PF02625"/>
    </source>
</evidence>
<evidence type="ECO:0008006" key="5">
    <source>
        <dbReference type="Google" id="ProtNLM"/>
    </source>
</evidence>
<evidence type="ECO:0000259" key="2">
    <source>
        <dbReference type="Pfam" id="PF13478"/>
    </source>
</evidence>
<evidence type="ECO:0000313" key="4">
    <source>
        <dbReference type="Proteomes" id="UP000077013"/>
    </source>
</evidence>
<dbReference type="InterPro" id="IPR052698">
    <property type="entry name" value="MoCofactor_Util/Proc"/>
</dbReference>
<reference evidence="3 4" key="1">
    <citation type="submission" date="2016-02" db="EMBL/GenBank/DDBJ databases">
        <title>Ulvibacter sp. LPB0005, isolated from Thais luteostoma.</title>
        <authorList>
            <person name="Shin S.-K."/>
            <person name="Yi H."/>
        </authorList>
    </citation>
    <scope>NUCLEOTIDE SEQUENCE [LARGE SCALE GENOMIC DNA]</scope>
    <source>
        <strain evidence="3 4">LPB0005</strain>
    </source>
</reference>
<comment type="caution">
    <text evidence="3">The sequence shown here is derived from an EMBL/GenBank/DDBJ whole genome shotgun (WGS) entry which is preliminary data.</text>
</comment>
<proteinExistence type="predicted"/>
<dbReference type="InterPro" id="IPR027051">
    <property type="entry name" value="XdhC_Rossmann_dom"/>
</dbReference>
<dbReference type="Pfam" id="PF13478">
    <property type="entry name" value="XdhC_C"/>
    <property type="match status" value="1"/>
</dbReference>
<name>A0A167KFF1_9FLAO</name>
<organism evidence="3 4">
    <name type="scientific">Cochleicola gelatinilyticus</name>
    <dbReference type="NCBI Taxonomy" id="1763537"/>
    <lineage>
        <taxon>Bacteria</taxon>
        <taxon>Pseudomonadati</taxon>
        <taxon>Bacteroidota</taxon>
        <taxon>Flavobacteriia</taxon>
        <taxon>Flavobacteriales</taxon>
        <taxon>Flavobacteriaceae</taxon>
        <taxon>Cochleicola</taxon>
    </lineage>
</organism>
<accession>A0A167KFF1</accession>
<dbReference type="PANTHER" id="PTHR30388">
    <property type="entry name" value="ALDEHYDE OXIDOREDUCTASE MOLYBDENUM COFACTOR ASSEMBLY PROTEIN"/>
    <property type="match status" value="1"/>
</dbReference>
<keyword evidence="4" id="KW-1185">Reference proteome</keyword>
<dbReference type="OrthoDB" id="9773039at2"/>
<dbReference type="RefSeq" id="WP_068588211.1">
    <property type="nucleotide sequence ID" value="NZ_LRXL01000001.1"/>
</dbReference>
<feature type="domain" description="XdhC Rossmann" evidence="2">
    <location>
        <begin position="176"/>
        <end position="319"/>
    </location>
</feature>
<dbReference type="PANTHER" id="PTHR30388:SF6">
    <property type="entry name" value="XANTHINE DEHYDROGENASE SUBUNIT A-RELATED"/>
    <property type="match status" value="1"/>
</dbReference>
<dbReference type="EMBL" id="LRXL01000001">
    <property type="protein sequence ID" value="OAB81833.1"/>
    <property type="molecule type" value="Genomic_DNA"/>
</dbReference>
<dbReference type="STRING" id="1763537.ULVI_00415"/>
<dbReference type="Gene3D" id="3.40.50.720">
    <property type="entry name" value="NAD(P)-binding Rossmann-like Domain"/>
    <property type="match status" value="1"/>
</dbReference>
<gene>
    <name evidence="3" type="ORF">ULVI_00415</name>
</gene>
<dbReference type="Proteomes" id="UP000077013">
    <property type="component" value="Unassembled WGS sequence"/>
</dbReference>
<evidence type="ECO:0000313" key="3">
    <source>
        <dbReference type="EMBL" id="OAB81833.1"/>
    </source>
</evidence>
<sequence>MQAFELKQNIQFFQSSRDRGLKIVMASLVGLEGSSYRKPGVRMLIAEDHSMCGALSGGCVEKDIVESAQTVFKTGVSKVISYDGRYRLGCEGFLYILIEPFMPSEKDATSILAQIDQRNPIVVKSVYKEGTSITGNYHSTFFLKSEQTPIAINTLKHSETSTFTYFKQTISPAHQLVIIGAEHDTGPVCTNAALLGWDVSIISSLKNPKSAQHFPTAKNVLAETPETVNFDFIDPYTSVLIMTHNYAQDLKYLLKLKAYSLSYVGVLGSKKRKARLESDLLEHDSEWDASFFERLYSPAGIHIGAVTPQEIAVSIISEILQVTRTQKTTKTSSFSKPFIS</sequence>
<feature type="domain" description="XdhC- CoxI" evidence="1">
    <location>
        <begin position="17"/>
        <end position="83"/>
    </location>
</feature>
<dbReference type="Pfam" id="PF02625">
    <property type="entry name" value="XdhC_CoxI"/>
    <property type="match status" value="1"/>
</dbReference>
<protein>
    <recommendedName>
        <fullName evidence="5">XdhC and CoxI family protein</fullName>
    </recommendedName>
</protein>